<organism evidence="3">
    <name type="scientific">marine sediment metagenome</name>
    <dbReference type="NCBI Taxonomy" id="412755"/>
    <lineage>
        <taxon>unclassified sequences</taxon>
        <taxon>metagenomes</taxon>
        <taxon>ecological metagenomes</taxon>
    </lineage>
</organism>
<reference evidence="3" key="1">
    <citation type="journal article" date="2015" name="Nature">
        <title>Complex archaea that bridge the gap between prokaryotes and eukaryotes.</title>
        <authorList>
            <person name="Spang A."/>
            <person name="Saw J.H."/>
            <person name="Jorgensen S.L."/>
            <person name="Zaremba-Niedzwiedzka K."/>
            <person name="Martijn J."/>
            <person name="Lind A.E."/>
            <person name="van Eijk R."/>
            <person name="Schleper C."/>
            <person name="Guy L."/>
            <person name="Ettema T.J."/>
        </authorList>
    </citation>
    <scope>NUCLEOTIDE SEQUENCE</scope>
</reference>
<evidence type="ECO:0000256" key="1">
    <source>
        <dbReference type="SAM" id="MobiDB-lite"/>
    </source>
</evidence>
<dbReference type="Pfam" id="PF13487">
    <property type="entry name" value="HD_5"/>
    <property type="match status" value="1"/>
</dbReference>
<dbReference type="SUPFAM" id="SSF109604">
    <property type="entry name" value="HD-domain/PDEase-like"/>
    <property type="match status" value="1"/>
</dbReference>
<evidence type="ECO:0000313" key="3">
    <source>
        <dbReference type="EMBL" id="KKL15757.1"/>
    </source>
</evidence>
<dbReference type="Gene3D" id="1.10.3210.10">
    <property type="entry name" value="Hypothetical protein af1432"/>
    <property type="match status" value="1"/>
</dbReference>
<dbReference type="InterPro" id="IPR037522">
    <property type="entry name" value="HD_GYP_dom"/>
</dbReference>
<proteinExistence type="predicted"/>
<feature type="region of interest" description="Disordered" evidence="1">
    <location>
        <begin position="207"/>
        <end position="237"/>
    </location>
</feature>
<dbReference type="PROSITE" id="PS51832">
    <property type="entry name" value="HD_GYP"/>
    <property type="match status" value="1"/>
</dbReference>
<dbReference type="InterPro" id="IPR052020">
    <property type="entry name" value="Cyclic_di-GMP/3'3'-cGAMP_PDE"/>
</dbReference>
<accession>A0A0F9BPI9</accession>
<dbReference type="AlphaFoldDB" id="A0A0F9BPI9"/>
<comment type="caution">
    <text evidence="3">The sequence shown here is derived from an EMBL/GenBank/DDBJ whole genome shotgun (WGS) entry which is preliminary data.</text>
</comment>
<name>A0A0F9BPI9_9ZZZZ</name>
<evidence type="ECO:0000259" key="2">
    <source>
        <dbReference type="PROSITE" id="PS51832"/>
    </source>
</evidence>
<sequence>MDMTTEMLARPSALGAAETVRALWRLLAMKCPATAGHAARCAQHARALAEQLRLPPAEIEILGMAALLHDLGKIGVPDSVLQKPGPLTEVEWHLMRQHPVLSHSVLAGMDGFSDVLPLVRHHHEHFDGSGYPDGLSGEDIPIGSRIILVIDAFDAMTTDRPYREAMPVAIAAKELVRCSGSQFDARVVRAFLLILCGLGHSRPLVCSRPGGHPEPFSADGGGDSPVDVRTPEPAQVA</sequence>
<dbReference type="EMBL" id="LAZR01039941">
    <property type="protein sequence ID" value="KKL15757.1"/>
    <property type="molecule type" value="Genomic_DNA"/>
</dbReference>
<dbReference type="CDD" id="cd00077">
    <property type="entry name" value="HDc"/>
    <property type="match status" value="1"/>
</dbReference>
<gene>
    <name evidence="3" type="ORF">LCGC14_2502400</name>
</gene>
<feature type="domain" description="HD-GYP" evidence="2">
    <location>
        <begin position="12"/>
        <end position="207"/>
    </location>
</feature>
<dbReference type="InterPro" id="IPR003607">
    <property type="entry name" value="HD/PDEase_dom"/>
</dbReference>
<protein>
    <recommendedName>
        <fullName evidence="2">HD-GYP domain-containing protein</fullName>
    </recommendedName>
</protein>
<dbReference type="PANTHER" id="PTHR45228">
    <property type="entry name" value="CYCLIC DI-GMP PHOSPHODIESTERASE TM_0186-RELATED"/>
    <property type="match status" value="1"/>
</dbReference>
<dbReference type="SMART" id="SM00471">
    <property type="entry name" value="HDc"/>
    <property type="match status" value="1"/>
</dbReference>